<dbReference type="AlphaFoldDB" id="I3CL72"/>
<keyword evidence="3" id="KW-1185">Reference proteome</keyword>
<dbReference type="RefSeq" id="WP_002692379.1">
    <property type="nucleotide sequence ID" value="NZ_JH600070.1"/>
</dbReference>
<dbReference type="HOGENOM" id="CLU_887636_0_0_6"/>
<sequence length="306" mass="34328">MQFIQRVLCLSFLLFASVAFAEQRALLYPATDKLSPELQAIVTEAQKLDRPTVAYEQLSQKTRYYVRIAPRKYVLDANNQLLDSAILSTKPIAFITTPEGIYGKSLLTIYLDIGYEAEDIIHWQQDVPMVAILFRYPDDISLSEVTNGELSATWRKQVIIPTWDNMFTLFKNFAKDATIDASKKTEGDYSPTAFFFRTEESKAFALGYPDAGKARLKTVSYAGIKASGGADWAYRSLLEQKLSLFEHFRGTGRTQNEIVDPTGELHEKGLFEFVAPNAKLKELAEIAIVDLGTLTLQNVLSATTPK</sequence>
<evidence type="ECO:0000313" key="3">
    <source>
        <dbReference type="Proteomes" id="UP000005744"/>
    </source>
</evidence>
<gene>
    <name evidence="2" type="ORF">BegalDRAFT_3558</name>
</gene>
<keyword evidence="1" id="KW-0732">Signal</keyword>
<protein>
    <submittedName>
        <fullName evidence="2">Uncharacterized protein</fullName>
    </submittedName>
</protein>
<dbReference type="OrthoDB" id="5623315at2"/>
<dbReference type="Proteomes" id="UP000005744">
    <property type="component" value="Unassembled WGS sequence"/>
</dbReference>
<name>I3CL72_9GAMM</name>
<organism evidence="2 3">
    <name type="scientific">Beggiatoa alba B18LD</name>
    <dbReference type="NCBI Taxonomy" id="395493"/>
    <lineage>
        <taxon>Bacteria</taxon>
        <taxon>Pseudomonadati</taxon>
        <taxon>Pseudomonadota</taxon>
        <taxon>Gammaproteobacteria</taxon>
        <taxon>Thiotrichales</taxon>
        <taxon>Thiotrichaceae</taxon>
        <taxon>Beggiatoa</taxon>
    </lineage>
</organism>
<reference evidence="2 3" key="1">
    <citation type="submission" date="2011-11" db="EMBL/GenBank/DDBJ databases">
        <title>Improved High-Quality Draft sequence of Beggiatoa alba B18lD.</title>
        <authorList>
            <consortium name="US DOE Joint Genome Institute"/>
            <person name="Lucas S."/>
            <person name="Han J."/>
            <person name="Lapidus A."/>
            <person name="Cheng J.-F."/>
            <person name="Goodwin L."/>
            <person name="Pitluck S."/>
            <person name="Peters L."/>
            <person name="Mikhailova N."/>
            <person name="Held B."/>
            <person name="Detter J.C."/>
            <person name="Han C."/>
            <person name="Tapia R."/>
            <person name="Land M."/>
            <person name="Hauser L."/>
            <person name="Kyrpides N."/>
            <person name="Ivanova N."/>
            <person name="Pagani I."/>
            <person name="Samuel K."/>
            <person name="Teske A."/>
            <person name="Mueller J."/>
            <person name="Woyke T."/>
        </authorList>
    </citation>
    <scope>NUCLEOTIDE SEQUENCE [LARGE SCALE GENOMIC DNA]</scope>
    <source>
        <strain evidence="2 3">B18LD</strain>
    </source>
</reference>
<feature type="signal peptide" evidence="1">
    <location>
        <begin position="1"/>
        <end position="21"/>
    </location>
</feature>
<accession>I3CL72</accession>
<proteinExistence type="predicted"/>
<evidence type="ECO:0000256" key="1">
    <source>
        <dbReference type="SAM" id="SignalP"/>
    </source>
</evidence>
<evidence type="ECO:0000313" key="2">
    <source>
        <dbReference type="EMBL" id="EIJ44365.1"/>
    </source>
</evidence>
<dbReference type="EMBL" id="JH600070">
    <property type="protein sequence ID" value="EIJ44365.1"/>
    <property type="molecule type" value="Genomic_DNA"/>
</dbReference>
<feature type="chain" id="PRO_5003669076" evidence="1">
    <location>
        <begin position="22"/>
        <end position="306"/>
    </location>
</feature>
<dbReference type="eggNOG" id="ENOG5033Z3Q">
    <property type="taxonomic scope" value="Bacteria"/>
</dbReference>